<dbReference type="Proteomes" id="UP000249526">
    <property type="component" value="Unassembled WGS sequence"/>
</dbReference>
<proteinExistence type="predicted"/>
<evidence type="ECO:0000313" key="3">
    <source>
        <dbReference type="EMBL" id="RAH61589.1"/>
    </source>
</evidence>
<dbReference type="RefSeq" id="XP_025519511.1">
    <property type="nucleotide sequence ID" value="XM_025659167.1"/>
</dbReference>
<evidence type="ECO:0000256" key="1">
    <source>
        <dbReference type="SAM" id="MobiDB-lite"/>
    </source>
</evidence>
<feature type="region of interest" description="Disordered" evidence="1">
    <location>
        <begin position="1"/>
        <end position="47"/>
    </location>
</feature>
<feature type="transmembrane region" description="Helical" evidence="2">
    <location>
        <begin position="60"/>
        <end position="82"/>
    </location>
</feature>
<dbReference type="EMBL" id="KZ825055">
    <property type="protein sequence ID" value="RAH61589.1"/>
    <property type="molecule type" value="Genomic_DNA"/>
</dbReference>
<dbReference type="AlphaFoldDB" id="A0A8G1RBB0"/>
<keyword evidence="2" id="KW-0812">Transmembrane</keyword>
<gene>
    <name evidence="3" type="ORF">BO85DRAFT_445032</name>
</gene>
<keyword evidence="2" id="KW-0472">Membrane</keyword>
<protein>
    <submittedName>
        <fullName evidence="3">Uncharacterized protein</fullName>
    </submittedName>
</protein>
<evidence type="ECO:0000313" key="4">
    <source>
        <dbReference type="Proteomes" id="UP000249526"/>
    </source>
</evidence>
<keyword evidence="4" id="KW-1185">Reference proteome</keyword>
<reference evidence="3 4" key="1">
    <citation type="submission" date="2018-02" db="EMBL/GenBank/DDBJ databases">
        <title>The genomes of Aspergillus section Nigri reveals drivers in fungal speciation.</title>
        <authorList>
            <consortium name="DOE Joint Genome Institute"/>
            <person name="Vesth T.C."/>
            <person name="Nybo J."/>
            <person name="Theobald S."/>
            <person name="Brandl J."/>
            <person name="Frisvad J.C."/>
            <person name="Nielsen K.F."/>
            <person name="Lyhne E.K."/>
            <person name="Kogle M.E."/>
            <person name="Kuo A."/>
            <person name="Riley R."/>
            <person name="Clum A."/>
            <person name="Nolan M."/>
            <person name="Lipzen A."/>
            <person name="Salamov A."/>
            <person name="Henrissat B."/>
            <person name="Wiebenga A."/>
            <person name="De vries R.P."/>
            <person name="Grigoriev I.V."/>
            <person name="Mortensen U.H."/>
            <person name="Andersen M.R."/>
            <person name="Baker S.E."/>
        </authorList>
    </citation>
    <scope>NUCLEOTIDE SEQUENCE [LARGE SCALE GENOMIC DNA]</scope>
    <source>
        <strain evidence="3 4">CBS 112811</strain>
    </source>
</reference>
<accession>A0A8G1RBB0</accession>
<evidence type="ECO:0000256" key="2">
    <source>
        <dbReference type="SAM" id="Phobius"/>
    </source>
</evidence>
<name>A0A8G1RBB0_9EURO</name>
<sequence length="104" mass="12205">MYSPQEGKKQSCNIPKPGMSHNNDQDKQARKIKRRNKERNDSTRPDPSVIQANLAAVSQITHYTITIMITAKLLFVWCWWLLSIHFYPRPKVYYCFSSIYLQVA</sequence>
<keyword evidence="2" id="KW-1133">Transmembrane helix</keyword>
<organism evidence="3 4">
    <name type="scientific">Aspergillus piperis CBS 112811</name>
    <dbReference type="NCBI Taxonomy" id="1448313"/>
    <lineage>
        <taxon>Eukaryota</taxon>
        <taxon>Fungi</taxon>
        <taxon>Dikarya</taxon>
        <taxon>Ascomycota</taxon>
        <taxon>Pezizomycotina</taxon>
        <taxon>Eurotiomycetes</taxon>
        <taxon>Eurotiomycetidae</taxon>
        <taxon>Eurotiales</taxon>
        <taxon>Aspergillaceae</taxon>
        <taxon>Aspergillus</taxon>
        <taxon>Aspergillus subgen. Circumdati</taxon>
    </lineage>
</organism>
<dbReference type="GeneID" id="37162569"/>